<dbReference type="Pfam" id="PF16344">
    <property type="entry name" value="FecR_C"/>
    <property type="match status" value="1"/>
</dbReference>
<gene>
    <name evidence="4" type="ORF">F0L74_21450</name>
</gene>
<sequence length="396" mass="44320">MHFFDQDEFLVLLLRQLENCTSWEEELYIERTLRSSAIARQLLEDVKETFLVKENAPLGTHFRHAFKDIDISSRLDESLADLQPTRKKRYLNVAAAVLVAVATAGAALYIPLSMHQQEEAAISAITMPQNGVMLQLAKGGSLPLTGASDMINTQTARIQTNSNMLRFTAKDHGAKEDKLNTLRVPAGNTYSVTLADGTVVHMNAATSLRFPFAFNGQKREVYLDGEAFFTVAHNPDQPFIVHTQKGDINVLGTAFNINTYDSRFKLSLLSGAVTVAQNNSAPVKIAPCQTATLDEFTNSFTVTDLSDHHVVSWLYGLYRFRQQPLRDVCEVAERWYDVQIKFDSEELAKLTYSGAINRTEPLEAFLKSLKDNGKVDSYYMDISGAIHLELKPHHTK</sequence>
<dbReference type="Pfam" id="PF04773">
    <property type="entry name" value="FecR"/>
    <property type="match status" value="1"/>
</dbReference>
<dbReference type="Proteomes" id="UP000324611">
    <property type="component" value="Unassembled WGS sequence"/>
</dbReference>
<dbReference type="PANTHER" id="PTHR30273:SF2">
    <property type="entry name" value="PROTEIN FECR"/>
    <property type="match status" value="1"/>
</dbReference>
<reference evidence="4 5" key="1">
    <citation type="submission" date="2019-09" db="EMBL/GenBank/DDBJ databases">
        <title>Chitinophaga ginsengihumi sp. nov., isolated from soil of ginseng rhizosphere.</title>
        <authorList>
            <person name="Lee J."/>
        </authorList>
    </citation>
    <scope>NUCLEOTIDE SEQUENCE [LARGE SCALE GENOMIC DNA]</scope>
    <source>
        <strain evidence="4 5">BN140078</strain>
    </source>
</reference>
<keyword evidence="5" id="KW-1185">Reference proteome</keyword>
<feature type="domain" description="Protein FecR C-terminal" evidence="3">
    <location>
        <begin position="318"/>
        <end position="376"/>
    </location>
</feature>
<feature type="transmembrane region" description="Helical" evidence="1">
    <location>
        <begin position="90"/>
        <end position="112"/>
    </location>
</feature>
<proteinExistence type="predicted"/>
<feature type="domain" description="FecR protein" evidence="2">
    <location>
        <begin position="181"/>
        <end position="273"/>
    </location>
</feature>
<organism evidence="4 5">
    <name type="scientific">Chitinophaga agrisoli</name>
    <dbReference type="NCBI Taxonomy" id="2607653"/>
    <lineage>
        <taxon>Bacteria</taxon>
        <taxon>Pseudomonadati</taxon>
        <taxon>Bacteroidota</taxon>
        <taxon>Chitinophagia</taxon>
        <taxon>Chitinophagales</taxon>
        <taxon>Chitinophagaceae</taxon>
        <taxon>Chitinophaga</taxon>
    </lineage>
</organism>
<dbReference type="RefSeq" id="WP_149839963.1">
    <property type="nucleotide sequence ID" value="NZ_VUOC01000004.1"/>
</dbReference>
<dbReference type="PANTHER" id="PTHR30273">
    <property type="entry name" value="PERIPLASMIC SIGNAL SENSOR AND SIGMA FACTOR ACTIVATOR FECR-RELATED"/>
    <property type="match status" value="1"/>
</dbReference>
<keyword evidence="1" id="KW-1133">Transmembrane helix</keyword>
<evidence type="ECO:0000256" key="1">
    <source>
        <dbReference type="SAM" id="Phobius"/>
    </source>
</evidence>
<accession>A0A5B2VIP9</accession>
<dbReference type="InterPro" id="IPR012373">
    <property type="entry name" value="Ferrdict_sens_TM"/>
</dbReference>
<keyword evidence="1" id="KW-0812">Transmembrane</keyword>
<comment type="caution">
    <text evidence="4">The sequence shown here is derived from an EMBL/GenBank/DDBJ whole genome shotgun (WGS) entry which is preliminary data.</text>
</comment>
<dbReference type="EMBL" id="VUOC01000004">
    <property type="protein sequence ID" value="KAA2238784.1"/>
    <property type="molecule type" value="Genomic_DNA"/>
</dbReference>
<dbReference type="GO" id="GO:0016989">
    <property type="term" value="F:sigma factor antagonist activity"/>
    <property type="evidence" value="ECO:0007669"/>
    <property type="project" value="TreeGrafter"/>
</dbReference>
<dbReference type="InterPro" id="IPR006860">
    <property type="entry name" value="FecR"/>
</dbReference>
<evidence type="ECO:0000313" key="4">
    <source>
        <dbReference type="EMBL" id="KAA2238784.1"/>
    </source>
</evidence>
<evidence type="ECO:0000259" key="2">
    <source>
        <dbReference type="Pfam" id="PF04773"/>
    </source>
</evidence>
<keyword evidence="1" id="KW-0472">Membrane</keyword>
<dbReference type="Gene3D" id="3.55.50.30">
    <property type="match status" value="1"/>
</dbReference>
<dbReference type="AlphaFoldDB" id="A0A5B2VIP9"/>
<name>A0A5B2VIP9_9BACT</name>
<evidence type="ECO:0000259" key="3">
    <source>
        <dbReference type="Pfam" id="PF16344"/>
    </source>
</evidence>
<protein>
    <submittedName>
        <fullName evidence="4">FecR family protein</fullName>
    </submittedName>
</protein>
<dbReference type="Gene3D" id="2.60.120.1440">
    <property type="match status" value="1"/>
</dbReference>
<dbReference type="InterPro" id="IPR032508">
    <property type="entry name" value="FecR_C"/>
</dbReference>
<reference evidence="4 5" key="2">
    <citation type="submission" date="2019-09" db="EMBL/GenBank/DDBJ databases">
        <authorList>
            <person name="Jin C."/>
        </authorList>
    </citation>
    <scope>NUCLEOTIDE SEQUENCE [LARGE SCALE GENOMIC DNA]</scope>
    <source>
        <strain evidence="4 5">BN140078</strain>
    </source>
</reference>
<evidence type="ECO:0000313" key="5">
    <source>
        <dbReference type="Proteomes" id="UP000324611"/>
    </source>
</evidence>